<dbReference type="Pfam" id="PF01494">
    <property type="entry name" value="FAD_binding_3"/>
    <property type="match status" value="1"/>
</dbReference>
<dbReference type="PANTHER" id="PTHR46865:SF2">
    <property type="entry name" value="MONOOXYGENASE"/>
    <property type="match status" value="1"/>
</dbReference>
<name>A0AAE7R0D9_9HYPH</name>
<reference evidence="3" key="2">
    <citation type="submission" date="2020-02" db="EMBL/GenBank/DDBJ databases">
        <title>Unexpected conservation and global transmission of agrobacterial virulence plasmids.</title>
        <authorList>
            <person name="Weisberg A.J."/>
            <person name="Davis E.W. II"/>
            <person name="Tabima J.R."/>
            <person name="Belcher M.S."/>
            <person name="Miller M."/>
            <person name="Kuo C.-H."/>
            <person name="Loper J.E."/>
            <person name="Grunwald N.J."/>
            <person name="Putnam M.L."/>
            <person name="Chang J.H."/>
        </authorList>
    </citation>
    <scope>NUCLEOTIDE SEQUENCE</scope>
    <source>
        <strain evidence="3">W2/73</strain>
    </source>
</reference>
<sequence length="399" mass="44766">MTKSVLITGASVAGCTTAWWLSRHGFNVEVVEKAPAFRHGGQNVDVRGAAREVLRRMHLEQAAFDLSTGESGTAWVNEHDKVIAMFEAGASSSDSGPTAELEIRRGDIAQLIYEDAQKGAEFRFGDAIKDAHPRSDRVDVTFESGRTGHFDLVVVAEGVGSSTRDRLFPNENDVRWMDLTIAYFSIAKQPHDPDFARVYNTVGGRGATLKPARDERLGVYMGIYKKPEGEHKLSLPEQRRYMLERFSGDGWEFPRILDAVENVEDFYFDSLRQVRMKRWSKGRVVLTGDAAWCPTALSGIGTTLALVGGYVLAGELSKSQDHKEAFDSYEHIMRPFVREGQNIPQIIPRMLWPQTRFGLAAMRTVMRVAGTPLPKRLFTKAFARDSNHIELPKYEIARR</sequence>
<reference evidence="2 5" key="1">
    <citation type="journal article" date="2020" name="Science">
        <title>Unexpected conservation and global transmission of agrobacterial virulence plasmids.</title>
        <authorList>
            <person name="Weisberg A.J."/>
            <person name="Davis E.W. 2nd"/>
            <person name="Tabima J."/>
            <person name="Belcher M.S."/>
            <person name="Miller M."/>
            <person name="Kuo C.H."/>
            <person name="Loper J.E."/>
            <person name="Grunwald N.J."/>
            <person name="Putnam M.L."/>
            <person name="Chang J.H."/>
        </authorList>
    </citation>
    <scope>NUCLEOTIDE SEQUENCE [LARGE SCALE GENOMIC DNA]</scope>
    <source>
        <strain evidence="2 5">A19/93</strain>
    </source>
</reference>
<proteinExistence type="predicted"/>
<evidence type="ECO:0000313" key="2">
    <source>
        <dbReference type="EMBL" id="NTF36772.1"/>
    </source>
</evidence>
<dbReference type="SUPFAM" id="SSF51905">
    <property type="entry name" value="FAD/NAD(P)-binding domain"/>
    <property type="match status" value="1"/>
</dbReference>
<dbReference type="PROSITE" id="PS51257">
    <property type="entry name" value="PROKAR_LIPOPROTEIN"/>
    <property type="match status" value="1"/>
</dbReference>
<dbReference type="GO" id="GO:0071949">
    <property type="term" value="F:FAD binding"/>
    <property type="evidence" value="ECO:0007669"/>
    <property type="project" value="InterPro"/>
</dbReference>
<dbReference type="PANTHER" id="PTHR46865">
    <property type="entry name" value="OXIDOREDUCTASE-RELATED"/>
    <property type="match status" value="1"/>
</dbReference>
<dbReference type="GO" id="GO:0004497">
    <property type="term" value="F:monooxygenase activity"/>
    <property type="evidence" value="ECO:0007669"/>
    <property type="project" value="UniProtKB-KW"/>
</dbReference>
<dbReference type="PRINTS" id="PR00420">
    <property type="entry name" value="RNGMNOXGNASE"/>
</dbReference>
<dbReference type="Gene3D" id="3.30.9.10">
    <property type="entry name" value="D-Amino Acid Oxidase, subunit A, domain 2"/>
    <property type="match status" value="1"/>
</dbReference>
<gene>
    <name evidence="2" type="ORF">G6L72_08625</name>
    <name evidence="3" type="ORF">G6M88_01850</name>
</gene>
<feature type="domain" description="FAD-binding" evidence="1">
    <location>
        <begin position="4"/>
        <end position="338"/>
    </location>
</feature>
<evidence type="ECO:0000313" key="4">
    <source>
        <dbReference type="Proteomes" id="UP000663912"/>
    </source>
</evidence>
<evidence type="ECO:0000313" key="5">
    <source>
        <dbReference type="Proteomes" id="UP000822331"/>
    </source>
</evidence>
<dbReference type="KEGG" id="arui:G6M88_01850"/>
<dbReference type="EMBL" id="JAAMCP010000005">
    <property type="protein sequence ID" value="NTF36772.1"/>
    <property type="molecule type" value="Genomic_DNA"/>
</dbReference>
<dbReference type="EMBL" id="CP049206">
    <property type="protein sequence ID" value="QTF99220.1"/>
    <property type="molecule type" value="Genomic_DNA"/>
</dbReference>
<accession>A0AAE7R0D9</accession>
<keyword evidence="3" id="KW-0560">Oxidoreductase</keyword>
<keyword evidence="3" id="KW-0503">Monooxygenase</keyword>
<dbReference type="InterPro" id="IPR051704">
    <property type="entry name" value="FAD_aromatic-hydroxylase"/>
</dbReference>
<dbReference type="RefSeq" id="WP_065698073.1">
    <property type="nucleotide sequence ID" value="NZ_CP049206.1"/>
</dbReference>
<dbReference type="Proteomes" id="UP000663912">
    <property type="component" value="Chromosome 1"/>
</dbReference>
<keyword evidence="5" id="KW-1185">Reference proteome</keyword>
<dbReference type="Proteomes" id="UP000822331">
    <property type="component" value="Unassembled WGS sequence"/>
</dbReference>
<dbReference type="InterPro" id="IPR036188">
    <property type="entry name" value="FAD/NAD-bd_sf"/>
</dbReference>
<evidence type="ECO:0000313" key="3">
    <source>
        <dbReference type="EMBL" id="QTF99220.1"/>
    </source>
</evidence>
<dbReference type="Gene3D" id="3.50.50.60">
    <property type="entry name" value="FAD/NAD(P)-binding domain"/>
    <property type="match status" value="1"/>
</dbReference>
<dbReference type="InterPro" id="IPR002938">
    <property type="entry name" value="FAD-bd"/>
</dbReference>
<evidence type="ECO:0000259" key="1">
    <source>
        <dbReference type="Pfam" id="PF01494"/>
    </source>
</evidence>
<dbReference type="AlphaFoldDB" id="A0AAE7R0D9"/>
<organism evidence="3 4">
    <name type="scientific">Agrobacterium rubi</name>
    <dbReference type="NCBI Taxonomy" id="28099"/>
    <lineage>
        <taxon>Bacteria</taxon>
        <taxon>Pseudomonadati</taxon>
        <taxon>Pseudomonadota</taxon>
        <taxon>Alphaproteobacteria</taxon>
        <taxon>Hyphomicrobiales</taxon>
        <taxon>Rhizobiaceae</taxon>
        <taxon>Rhizobium/Agrobacterium group</taxon>
        <taxon>Agrobacterium</taxon>
    </lineage>
</organism>
<protein>
    <submittedName>
        <fullName evidence="3">FAD-binding monooxygenase</fullName>
    </submittedName>
</protein>